<dbReference type="InParanoid" id="A0A507ATM3"/>
<dbReference type="Proteomes" id="UP000319257">
    <property type="component" value="Unassembled WGS sequence"/>
</dbReference>
<evidence type="ECO:0000256" key="1">
    <source>
        <dbReference type="SAM" id="SignalP"/>
    </source>
</evidence>
<comment type="caution">
    <text evidence="2">The sequence shown here is derived from an EMBL/GenBank/DDBJ whole genome shotgun (WGS) entry which is preliminary data.</text>
</comment>
<evidence type="ECO:0000313" key="3">
    <source>
        <dbReference type="Proteomes" id="UP000319257"/>
    </source>
</evidence>
<keyword evidence="1" id="KW-0732">Signal</keyword>
<reference evidence="2 3" key="1">
    <citation type="submission" date="2019-06" db="EMBL/GenBank/DDBJ databases">
        <title>Draft genome sequence of the filamentous fungus Phialemoniopsis curvata isolated from diesel fuel.</title>
        <authorList>
            <person name="Varaljay V.A."/>
            <person name="Lyon W.J."/>
            <person name="Crouch A.L."/>
            <person name="Drake C.E."/>
            <person name="Hollomon J.M."/>
            <person name="Nadeau L.J."/>
            <person name="Nunn H.S."/>
            <person name="Stevenson B.S."/>
            <person name="Bojanowski C.L."/>
            <person name="Crookes-Goodson W.J."/>
        </authorList>
    </citation>
    <scope>NUCLEOTIDE SEQUENCE [LARGE SCALE GENOMIC DNA]</scope>
    <source>
        <strain evidence="2 3">D216</strain>
    </source>
</reference>
<proteinExistence type="predicted"/>
<dbReference type="RefSeq" id="XP_030992528.1">
    <property type="nucleotide sequence ID" value="XM_031143035.1"/>
</dbReference>
<dbReference type="OrthoDB" id="4837799at2759"/>
<dbReference type="GeneID" id="41975653"/>
<sequence>MQPFTHLVTATLALAITCNAAAMPRIQDGLVTITVTATGGPAAAAPEPTPAPTTSLKCDEAYCEDGISWCMYWGGMTAWDFTKGGPVPGEIRTSVGTCAPQSA</sequence>
<feature type="chain" id="PRO_5021192057" evidence="1">
    <location>
        <begin position="21"/>
        <end position="103"/>
    </location>
</feature>
<gene>
    <name evidence="2" type="ORF">E0L32_008206</name>
</gene>
<organism evidence="2 3">
    <name type="scientific">Thyridium curvatum</name>
    <dbReference type="NCBI Taxonomy" id="1093900"/>
    <lineage>
        <taxon>Eukaryota</taxon>
        <taxon>Fungi</taxon>
        <taxon>Dikarya</taxon>
        <taxon>Ascomycota</taxon>
        <taxon>Pezizomycotina</taxon>
        <taxon>Sordariomycetes</taxon>
        <taxon>Sordariomycetidae</taxon>
        <taxon>Thyridiales</taxon>
        <taxon>Thyridiaceae</taxon>
        <taxon>Thyridium</taxon>
    </lineage>
</organism>
<protein>
    <submittedName>
        <fullName evidence="2">Uncharacterized protein</fullName>
    </submittedName>
</protein>
<feature type="signal peptide" evidence="1">
    <location>
        <begin position="1"/>
        <end position="20"/>
    </location>
</feature>
<name>A0A507ATM3_9PEZI</name>
<accession>A0A507ATM3</accession>
<evidence type="ECO:0000313" key="2">
    <source>
        <dbReference type="EMBL" id="TPX10817.1"/>
    </source>
</evidence>
<dbReference type="EMBL" id="SKBQ01000053">
    <property type="protein sequence ID" value="TPX10817.1"/>
    <property type="molecule type" value="Genomic_DNA"/>
</dbReference>
<keyword evidence="3" id="KW-1185">Reference proteome</keyword>
<dbReference type="AlphaFoldDB" id="A0A507ATM3"/>